<reference evidence="1" key="1">
    <citation type="journal article" date="2015" name="Nature">
        <title>Complex archaea that bridge the gap between prokaryotes and eukaryotes.</title>
        <authorList>
            <person name="Spang A."/>
            <person name="Saw J.H."/>
            <person name="Jorgensen S.L."/>
            <person name="Zaremba-Niedzwiedzka K."/>
            <person name="Martijn J."/>
            <person name="Lind A.E."/>
            <person name="van Eijk R."/>
            <person name="Schleper C."/>
            <person name="Guy L."/>
            <person name="Ettema T.J."/>
        </authorList>
    </citation>
    <scope>NUCLEOTIDE SEQUENCE</scope>
</reference>
<feature type="non-terminal residue" evidence="1">
    <location>
        <position position="1"/>
    </location>
</feature>
<dbReference type="AlphaFoldDB" id="A0A0F8XL11"/>
<organism evidence="1">
    <name type="scientific">marine sediment metagenome</name>
    <dbReference type="NCBI Taxonomy" id="412755"/>
    <lineage>
        <taxon>unclassified sequences</taxon>
        <taxon>metagenomes</taxon>
        <taxon>ecological metagenomes</taxon>
    </lineage>
</organism>
<sequence>SPSPIEPKGLKATMPSPALEAVRTSRAITMRPQRIFDALDGGQNFQGPHHDYFYKRANDADDTKLRLIDQRRTGMEQQMKQIGVTENNLSQTRNIGGNSFTIDEMLTVYTAAKNREKALAMVYGNRIPFGLMRQVIAQMMPQEKALGDAIIKDYQDNYPRVRKELLDYTNGKTDLGEVQNYTPIRRTLQGYAPTEEELAKEIVERANLRKAYTQREFTKERILKIPIEFQQPIRLGEMAIWHEQMEKQEHFITHGKMIKEMQRMVHDKDFSTTVRGKLGQPFLTSIENWVNRVANPSIYKAYTQFEKTISSLRQNAAVAYLGINLLTMGKQFPSLFLFLEDASPQELLSGIYELSTDYTNKIKLVNELAPQMKSRSIER</sequence>
<protein>
    <recommendedName>
        <fullName evidence="2">Large polyvalent protein associated domain-containing protein</fullName>
    </recommendedName>
</protein>
<accession>A0A0F8XL11</accession>
<name>A0A0F8XL11_9ZZZZ</name>
<comment type="caution">
    <text evidence="1">The sequence shown here is derived from an EMBL/GenBank/DDBJ whole genome shotgun (WGS) entry which is preliminary data.</text>
</comment>
<evidence type="ECO:0008006" key="2">
    <source>
        <dbReference type="Google" id="ProtNLM"/>
    </source>
</evidence>
<gene>
    <name evidence="1" type="ORF">LCGC14_2932180</name>
</gene>
<feature type="non-terminal residue" evidence="1">
    <location>
        <position position="379"/>
    </location>
</feature>
<proteinExistence type="predicted"/>
<evidence type="ECO:0000313" key="1">
    <source>
        <dbReference type="EMBL" id="KKK69623.1"/>
    </source>
</evidence>
<dbReference type="EMBL" id="LAZR01058560">
    <property type="protein sequence ID" value="KKK69623.1"/>
    <property type="molecule type" value="Genomic_DNA"/>
</dbReference>